<reference evidence="2 3" key="1">
    <citation type="submission" date="2025-04" db="UniProtKB">
        <authorList>
            <consortium name="RefSeq"/>
        </authorList>
    </citation>
    <scope>IDENTIFICATION</scope>
</reference>
<dbReference type="GeneID" id="101345213"/>
<dbReference type="AlphaFoldDB" id="A0A2Y9DQZ0"/>
<dbReference type="InterPro" id="IPR024140">
    <property type="entry name" value="Noxa"/>
</dbReference>
<evidence type="ECO:0000313" key="2">
    <source>
        <dbReference type="RefSeq" id="XP_004379330.1"/>
    </source>
</evidence>
<dbReference type="PANTHER" id="PTHR14299">
    <property type="entry name" value="PHORBOL-12-MYRISTATE-13-ACETATE-INDUCED PROTEIN 1"/>
    <property type="match status" value="1"/>
</dbReference>
<evidence type="ECO:0000313" key="3">
    <source>
        <dbReference type="RefSeq" id="XP_023589775.1"/>
    </source>
</evidence>
<dbReference type="GO" id="GO:0005739">
    <property type="term" value="C:mitochondrion"/>
    <property type="evidence" value="ECO:0007669"/>
    <property type="project" value="TreeGrafter"/>
</dbReference>
<sequence>MPGKKARKISQPSPTRALAEHEVECAVQLRKIGDKLNFRQKLLNVISKLFCSGT</sequence>
<dbReference type="GO" id="GO:0043065">
    <property type="term" value="P:positive regulation of apoptotic process"/>
    <property type="evidence" value="ECO:0007669"/>
    <property type="project" value="InterPro"/>
</dbReference>
<dbReference type="GO" id="GO:0001836">
    <property type="term" value="P:release of cytochrome c from mitochondria"/>
    <property type="evidence" value="ECO:0007669"/>
    <property type="project" value="InterPro"/>
</dbReference>
<dbReference type="CTD" id="5366"/>
<keyword evidence="1" id="KW-1185">Reference proteome</keyword>
<dbReference type="Proteomes" id="UP000248480">
    <property type="component" value="Unplaced"/>
</dbReference>
<dbReference type="RefSeq" id="XP_004379330.1">
    <property type="nucleotide sequence ID" value="XM_004379273.2"/>
</dbReference>
<organism evidence="1 2">
    <name type="scientific">Trichechus manatus latirostris</name>
    <name type="common">Florida manatee</name>
    <dbReference type="NCBI Taxonomy" id="127582"/>
    <lineage>
        <taxon>Eukaryota</taxon>
        <taxon>Metazoa</taxon>
        <taxon>Chordata</taxon>
        <taxon>Craniata</taxon>
        <taxon>Vertebrata</taxon>
        <taxon>Euteleostomi</taxon>
        <taxon>Mammalia</taxon>
        <taxon>Eutheria</taxon>
        <taxon>Afrotheria</taxon>
        <taxon>Sirenia</taxon>
        <taxon>Trichechidae</taxon>
        <taxon>Trichechus</taxon>
    </lineage>
</organism>
<dbReference type="KEGG" id="tmu:101345213"/>
<dbReference type="Pfam" id="PF15150">
    <property type="entry name" value="PMAIP1"/>
    <property type="match status" value="1"/>
</dbReference>
<gene>
    <name evidence="2 3" type="primary">PMAIP1</name>
</gene>
<dbReference type="STRING" id="127582.A0A2Y9DQZ0"/>
<evidence type="ECO:0000313" key="1">
    <source>
        <dbReference type="Proteomes" id="UP000248480"/>
    </source>
</evidence>
<protein>
    <submittedName>
        <fullName evidence="2 3">Phorbol-12-myristate-13-acetate-induced protein 1</fullName>
    </submittedName>
</protein>
<name>A0A2Y9DQZ0_TRIMA</name>
<dbReference type="RefSeq" id="XP_023589775.1">
    <property type="nucleotide sequence ID" value="XM_023734007.1"/>
</dbReference>
<dbReference type="PANTHER" id="PTHR14299:SF0">
    <property type="entry name" value="PHORBOL-12-MYRISTATE-13-ACETATE-INDUCED PROTEIN 1"/>
    <property type="match status" value="1"/>
</dbReference>
<dbReference type="GO" id="GO:0006974">
    <property type="term" value="P:DNA damage response"/>
    <property type="evidence" value="ECO:0007669"/>
    <property type="project" value="InterPro"/>
</dbReference>
<accession>A0A2Y9DQZ0</accession>
<proteinExistence type="predicted"/>
<dbReference type="OrthoDB" id="8793015at2759"/>